<evidence type="ECO:0000256" key="10">
    <source>
        <dbReference type="ARBA" id="ARBA00041631"/>
    </source>
</evidence>
<dbReference type="InterPro" id="IPR001398">
    <property type="entry name" value="Macrophage_inhib_fac"/>
</dbReference>
<comment type="subcellular location">
    <subcellularLocation>
        <location evidence="1">Secreted</location>
    </subcellularLocation>
</comment>
<name>A0A5M3N2A0_CONPW</name>
<comment type="caution">
    <text evidence="13">The sequence shown here is derived from an EMBL/GenBank/DDBJ whole genome shotgun (WGS) entry which is preliminary data.</text>
</comment>
<sequence>MPLVTLYHNRKFTSDDQIKTFVSELSKVCAKTIGKDESLFNVNVIYNPYIIFGGKTDEPAFMLNILSIGTNSVPNADTPKWTADISKFLEEKLGIGSDRGYISFRDPGADYIGFGGDTITNNRLKASK</sequence>
<dbReference type="GO" id="GO:0004167">
    <property type="term" value="F:dopachrome isomerase activity"/>
    <property type="evidence" value="ECO:0007669"/>
    <property type="project" value="UniProtKB-EC"/>
</dbReference>
<evidence type="ECO:0000313" key="14">
    <source>
        <dbReference type="Proteomes" id="UP000053558"/>
    </source>
</evidence>
<comment type="similarity">
    <text evidence="2">Belongs to the MIF family.</text>
</comment>
<dbReference type="EMBL" id="JH711574">
    <property type="protein sequence ID" value="EIW85512.1"/>
    <property type="molecule type" value="Genomic_DNA"/>
</dbReference>
<dbReference type="OMA" id="TTIAKMW"/>
<keyword evidence="4" id="KW-0964">Secreted</keyword>
<dbReference type="AlphaFoldDB" id="A0A5M3N2A0"/>
<keyword evidence="5" id="KW-0413">Isomerase</keyword>
<dbReference type="InterPro" id="IPR014347">
    <property type="entry name" value="Tautomerase/MIF_sf"/>
</dbReference>
<evidence type="ECO:0000256" key="9">
    <source>
        <dbReference type="ARBA" id="ARBA00039086"/>
    </source>
</evidence>
<keyword evidence="3" id="KW-0202">Cytokine</keyword>
<accession>A0A5M3N2A0</accession>
<dbReference type="Proteomes" id="UP000053558">
    <property type="component" value="Unassembled WGS sequence"/>
</dbReference>
<organism evidence="13 14">
    <name type="scientific">Coniophora puteana (strain RWD-64-598)</name>
    <name type="common">Brown rot fungus</name>
    <dbReference type="NCBI Taxonomy" id="741705"/>
    <lineage>
        <taxon>Eukaryota</taxon>
        <taxon>Fungi</taxon>
        <taxon>Dikarya</taxon>
        <taxon>Basidiomycota</taxon>
        <taxon>Agaricomycotina</taxon>
        <taxon>Agaricomycetes</taxon>
        <taxon>Agaricomycetidae</taxon>
        <taxon>Boletales</taxon>
        <taxon>Coniophorineae</taxon>
        <taxon>Coniophoraceae</taxon>
        <taxon>Coniophora</taxon>
    </lineage>
</organism>
<dbReference type="GeneID" id="19210024"/>
<keyword evidence="14" id="KW-1185">Reference proteome</keyword>
<dbReference type="PANTHER" id="PTHR11954">
    <property type="entry name" value="D-DOPACHROME DECARBOXYLASE"/>
    <property type="match status" value="1"/>
</dbReference>
<dbReference type="GO" id="GO:0050178">
    <property type="term" value="F:phenylpyruvate tautomerase activity"/>
    <property type="evidence" value="ECO:0007669"/>
    <property type="project" value="UniProtKB-EC"/>
</dbReference>
<evidence type="ECO:0000256" key="4">
    <source>
        <dbReference type="ARBA" id="ARBA00022525"/>
    </source>
</evidence>
<evidence type="ECO:0000256" key="11">
    <source>
        <dbReference type="ARBA" id="ARBA00041912"/>
    </source>
</evidence>
<dbReference type="SUPFAM" id="SSF55331">
    <property type="entry name" value="Tautomerase/MIF"/>
    <property type="match status" value="1"/>
</dbReference>
<reference evidence="14" key="1">
    <citation type="journal article" date="2012" name="Science">
        <title>The Paleozoic origin of enzymatic lignin decomposition reconstructed from 31 fungal genomes.</title>
        <authorList>
            <person name="Floudas D."/>
            <person name="Binder M."/>
            <person name="Riley R."/>
            <person name="Barry K."/>
            <person name="Blanchette R.A."/>
            <person name="Henrissat B."/>
            <person name="Martinez A.T."/>
            <person name="Otillar R."/>
            <person name="Spatafora J.W."/>
            <person name="Yadav J.S."/>
            <person name="Aerts A."/>
            <person name="Benoit I."/>
            <person name="Boyd A."/>
            <person name="Carlson A."/>
            <person name="Copeland A."/>
            <person name="Coutinho P.M."/>
            <person name="de Vries R.P."/>
            <person name="Ferreira P."/>
            <person name="Findley K."/>
            <person name="Foster B."/>
            <person name="Gaskell J."/>
            <person name="Glotzer D."/>
            <person name="Gorecki P."/>
            <person name="Heitman J."/>
            <person name="Hesse C."/>
            <person name="Hori C."/>
            <person name="Igarashi K."/>
            <person name="Jurgens J.A."/>
            <person name="Kallen N."/>
            <person name="Kersten P."/>
            <person name="Kohler A."/>
            <person name="Kuees U."/>
            <person name="Kumar T.K.A."/>
            <person name="Kuo A."/>
            <person name="LaButti K."/>
            <person name="Larrondo L.F."/>
            <person name="Lindquist E."/>
            <person name="Ling A."/>
            <person name="Lombard V."/>
            <person name="Lucas S."/>
            <person name="Lundell T."/>
            <person name="Martin R."/>
            <person name="McLaughlin D.J."/>
            <person name="Morgenstern I."/>
            <person name="Morin E."/>
            <person name="Murat C."/>
            <person name="Nagy L.G."/>
            <person name="Nolan M."/>
            <person name="Ohm R.A."/>
            <person name="Patyshakuliyeva A."/>
            <person name="Rokas A."/>
            <person name="Ruiz-Duenas F.J."/>
            <person name="Sabat G."/>
            <person name="Salamov A."/>
            <person name="Samejima M."/>
            <person name="Schmutz J."/>
            <person name="Slot J.C."/>
            <person name="St John F."/>
            <person name="Stenlid J."/>
            <person name="Sun H."/>
            <person name="Sun S."/>
            <person name="Syed K."/>
            <person name="Tsang A."/>
            <person name="Wiebenga A."/>
            <person name="Young D."/>
            <person name="Pisabarro A."/>
            <person name="Eastwood D.C."/>
            <person name="Martin F."/>
            <person name="Cullen D."/>
            <person name="Grigoriev I.V."/>
            <person name="Hibbett D.S."/>
        </authorList>
    </citation>
    <scope>NUCLEOTIDE SEQUENCE [LARGE SCALE GENOMIC DNA]</scope>
    <source>
        <strain evidence="14">RWD-64-598 SS2</strain>
    </source>
</reference>
<dbReference type="PANTHER" id="PTHR11954:SF6">
    <property type="entry name" value="MACROPHAGE MIGRATION INHIBITORY FACTOR"/>
    <property type="match status" value="1"/>
</dbReference>
<dbReference type="EC" id="5.3.2.1" evidence="9"/>
<comment type="catalytic activity">
    <reaction evidence="6">
        <text>3-phenylpyruvate = enol-phenylpyruvate</text>
        <dbReference type="Rhea" id="RHEA:17097"/>
        <dbReference type="ChEBI" id="CHEBI:16815"/>
        <dbReference type="ChEBI" id="CHEBI:18005"/>
        <dbReference type="EC" id="5.3.2.1"/>
    </reaction>
</comment>
<proteinExistence type="inferred from homology"/>
<dbReference type="Gene3D" id="3.30.429.10">
    <property type="entry name" value="Macrophage Migration Inhibitory Factor"/>
    <property type="match status" value="1"/>
</dbReference>
<evidence type="ECO:0000256" key="12">
    <source>
        <dbReference type="ARBA" id="ARBA00042730"/>
    </source>
</evidence>
<evidence type="ECO:0000256" key="6">
    <source>
        <dbReference type="ARBA" id="ARBA00036735"/>
    </source>
</evidence>
<dbReference type="GO" id="GO:0005615">
    <property type="term" value="C:extracellular space"/>
    <property type="evidence" value="ECO:0007669"/>
    <property type="project" value="UniProtKB-KW"/>
</dbReference>
<evidence type="ECO:0000256" key="3">
    <source>
        <dbReference type="ARBA" id="ARBA00022514"/>
    </source>
</evidence>
<evidence type="ECO:0000313" key="13">
    <source>
        <dbReference type="EMBL" id="EIW85512.1"/>
    </source>
</evidence>
<dbReference type="RefSeq" id="XP_007764319.1">
    <property type="nucleotide sequence ID" value="XM_007766129.1"/>
</dbReference>
<dbReference type="Pfam" id="PF01187">
    <property type="entry name" value="MIF"/>
    <property type="match status" value="1"/>
</dbReference>
<evidence type="ECO:0000256" key="5">
    <source>
        <dbReference type="ARBA" id="ARBA00023235"/>
    </source>
</evidence>
<gene>
    <name evidence="13" type="ORF">CONPUDRAFT_80073</name>
</gene>
<evidence type="ECO:0000256" key="8">
    <source>
        <dbReference type="ARBA" id="ARBA00038932"/>
    </source>
</evidence>
<evidence type="ECO:0000256" key="2">
    <source>
        <dbReference type="ARBA" id="ARBA00005851"/>
    </source>
</evidence>
<evidence type="ECO:0000256" key="7">
    <source>
        <dbReference type="ARBA" id="ARBA00036823"/>
    </source>
</evidence>
<dbReference type="KEGG" id="cput:CONPUDRAFT_80073"/>
<dbReference type="EC" id="5.3.3.12" evidence="8"/>
<evidence type="ECO:0000256" key="1">
    <source>
        <dbReference type="ARBA" id="ARBA00004613"/>
    </source>
</evidence>
<protein>
    <recommendedName>
        <fullName evidence="12">L-dopachrome isomerase</fullName>
        <ecNumber evidence="9">5.3.2.1</ecNumber>
        <ecNumber evidence="8">5.3.3.12</ecNumber>
    </recommendedName>
    <alternativeName>
        <fullName evidence="10">L-dopachrome tautomerase</fullName>
    </alternativeName>
    <alternativeName>
        <fullName evidence="11">Phenylpyruvate tautomerase</fullName>
    </alternativeName>
</protein>
<dbReference type="OrthoDB" id="255819at2759"/>
<comment type="catalytic activity">
    <reaction evidence="7">
        <text>L-dopachrome = 5,6-dihydroxyindole-2-carboxylate</text>
        <dbReference type="Rhea" id="RHEA:13041"/>
        <dbReference type="ChEBI" id="CHEBI:16875"/>
        <dbReference type="ChEBI" id="CHEBI:57509"/>
        <dbReference type="EC" id="5.3.3.12"/>
    </reaction>
</comment>